<dbReference type="EMBL" id="PFLF01000048">
    <property type="protein sequence ID" value="PIY69144.1"/>
    <property type="molecule type" value="Genomic_DNA"/>
</dbReference>
<evidence type="ECO:0000259" key="3">
    <source>
        <dbReference type="Pfam" id="PF13115"/>
    </source>
</evidence>
<sequence length="133" mass="14227">MNTKTILVIIAIVVSIGILFELQGRFVTGSPNISSTSGISLSTNPDPLQPGPATFLIEVKDKNGKPVDDAKVSYDLNMTTMNMGPQQGDATPQGNGRYSAVGRMTMRGPWRVSAKVTMPDGSVENRDFTVDVP</sequence>
<keyword evidence="2" id="KW-0472">Membrane</keyword>
<dbReference type="Pfam" id="PF13115">
    <property type="entry name" value="YtkA"/>
    <property type="match status" value="1"/>
</dbReference>
<evidence type="ECO:0000313" key="4">
    <source>
        <dbReference type="EMBL" id="PIY69144.1"/>
    </source>
</evidence>
<gene>
    <name evidence="4" type="ORF">COY90_02160</name>
</gene>
<evidence type="ECO:0000313" key="5">
    <source>
        <dbReference type="Proteomes" id="UP000230108"/>
    </source>
</evidence>
<feature type="region of interest" description="Disordered" evidence="1">
    <location>
        <begin position="79"/>
        <end position="101"/>
    </location>
</feature>
<dbReference type="InterPro" id="IPR008964">
    <property type="entry name" value="Invasin/intimin_cell_adhesion"/>
</dbReference>
<proteinExistence type="predicted"/>
<dbReference type="SUPFAM" id="SSF49373">
    <property type="entry name" value="Invasin/intimin cell-adhesion fragments"/>
    <property type="match status" value="1"/>
</dbReference>
<dbReference type="InterPro" id="IPR032693">
    <property type="entry name" value="YtkA-like_dom"/>
</dbReference>
<reference evidence="5" key="1">
    <citation type="submission" date="2017-09" db="EMBL/GenBank/DDBJ databases">
        <title>Depth-based differentiation of microbial function through sediment-hosted aquifers and enrichment of novel symbionts in the deep terrestrial subsurface.</title>
        <authorList>
            <person name="Probst A.J."/>
            <person name="Ladd B."/>
            <person name="Jarett J.K."/>
            <person name="Geller-Mcgrath D.E."/>
            <person name="Sieber C.M.K."/>
            <person name="Emerson J.B."/>
            <person name="Anantharaman K."/>
            <person name="Thomas B.C."/>
            <person name="Malmstrom R."/>
            <person name="Stieglmeier M."/>
            <person name="Klingl A."/>
            <person name="Woyke T."/>
            <person name="Ryan C.M."/>
            <person name="Banfield J.F."/>
        </authorList>
    </citation>
    <scope>NUCLEOTIDE SEQUENCE [LARGE SCALE GENOMIC DNA]</scope>
</reference>
<feature type="transmembrane region" description="Helical" evidence="2">
    <location>
        <begin position="6"/>
        <end position="22"/>
    </location>
</feature>
<keyword evidence="2" id="KW-1133">Transmembrane helix</keyword>
<protein>
    <recommendedName>
        <fullName evidence="3">YtkA-like domain-containing protein</fullName>
    </recommendedName>
</protein>
<feature type="domain" description="YtkA-like" evidence="3">
    <location>
        <begin position="41"/>
        <end position="113"/>
    </location>
</feature>
<evidence type="ECO:0000256" key="2">
    <source>
        <dbReference type="SAM" id="Phobius"/>
    </source>
</evidence>
<dbReference type="Proteomes" id="UP000230108">
    <property type="component" value="Unassembled WGS sequence"/>
</dbReference>
<keyword evidence="2" id="KW-0812">Transmembrane</keyword>
<name>A0A2M7QD56_9BACT</name>
<evidence type="ECO:0000256" key="1">
    <source>
        <dbReference type="SAM" id="MobiDB-lite"/>
    </source>
</evidence>
<dbReference type="Gene3D" id="2.60.40.10">
    <property type="entry name" value="Immunoglobulins"/>
    <property type="match status" value="1"/>
</dbReference>
<accession>A0A2M7QD56</accession>
<dbReference type="InterPro" id="IPR013783">
    <property type="entry name" value="Ig-like_fold"/>
</dbReference>
<organism evidence="4 5">
    <name type="scientific">Candidatus Roizmanbacteria bacterium CG_4_10_14_0_8_um_filter_39_9</name>
    <dbReference type="NCBI Taxonomy" id="1974829"/>
    <lineage>
        <taxon>Bacteria</taxon>
        <taxon>Candidatus Roizmaniibacteriota</taxon>
    </lineage>
</organism>
<dbReference type="AlphaFoldDB" id="A0A2M7QD56"/>
<feature type="compositionally biased region" description="Polar residues" evidence="1">
    <location>
        <begin position="79"/>
        <end position="96"/>
    </location>
</feature>
<comment type="caution">
    <text evidence="4">The sequence shown here is derived from an EMBL/GenBank/DDBJ whole genome shotgun (WGS) entry which is preliminary data.</text>
</comment>